<feature type="coiled-coil region" evidence="1">
    <location>
        <begin position="82"/>
        <end position="109"/>
    </location>
</feature>
<dbReference type="Proteomes" id="UP000218209">
    <property type="component" value="Unassembled WGS sequence"/>
</dbReference>
<dbReference type="SUPFAM" id="SSF56112">
    <property type="entry name" value="Protein kinase-like (PK-like)"/>
    <property type="match status" value="1"/>
</dbReference>
<dbReference type="OrthoDB" id="4062651at2759"/>
<gene>
    <name evidence="2" type="ORF">BU14_0185s0033</name>
</gene>
<protein>
    <recommendedName>
        <fullName evidence="4">Protein kinase domain-containing protein</fullName>
    </recommendedName>
</protein>
<proteinExistence type="predicted"/>
<accession>A0A1X6P7H2</accession>
<reference evidence="2 3" key="1">
    <citation type="submission" date="2017-03" db="EMBL/GenBank/DDBJ databases">
        <title>WGS assembly of Porphyra umbilicalis.</title>
        <authorList>
            <person name="Brawley S.H."/>
            <person name="Blouin N.A."/>
            <person name="Ficko-Blean E."/>
            <person name="Wheeler G.L."/>
            <person name="Lohr M."/>
            <person name="Goodson H.V."/>
            <person name="Jenkins J.W."/>
            <person name="Blaby-Haas C.E."/>
            <person name="Helliwell K.E."/>
            <person name="Chan C."/>
            <person name="Marriage T."/>
            <person name="Bhattacharya D."/>
            <person name="Klein A.S."/>
            <person name="Badis Y."/>
            <person name="Brodie J."/>
            <person name="Cao Y."/>
            <person name="Collen J."/>
            <person name="Dittami S.M."/>
            <person name="Gachon C.M."/>
            <person name="Green B.R."/>
            <person name="Karpowicz S."/>
            <person name="Kim J.W."/>
            <person name="Kudahl U."/>
            <person name="Lin S."/>
            <person name="Michel G."/>
            <person name="Mittag M."/>
            <person name="Olson B.J."/>
            <person name="Pangilinan J."/>
            <person name="Peng Y."/>
            <person name="Qiu H."/>
            <person name="Shu S."/>
            <person name="Singer J.T."/>
            <person name="Smith A.G."/>
            <person name="Sprecher B.N."/>
            <person name="Wagner V."/>
            <person name="Wang W."/>
            <person name="Wang Z.-Y."/>
            <person name="Yan J."/>
            <person name="Yarish C."/>
            <person name="Zoeuner-Riek S."/>
            <person name="Zhuang Y."/>
            <person name="Zou Y."/>
            <person name="Lindquist E.A."/>
            <person name="Grimwood J."/>
            <person name="Barry K."/>
            <person name="Rokhsar D.S."/>
            <person name="Schmutz J."/>
            <person name="Stiller J.W."/>
            <person name="Grossman A.R."/>
            <person name="Prochnik S.E."/>
        </authorList>
    </citation>
    <scope>NUCLEOTIDE SEQUENCE [LARGE SCALE GENOMIC DNA]</scope>
    <source>
        <strain evidence="2">4086291</strain>
    </source>
</reference>
<evidence type="ECO:0000313" key="2">
    <source>
        <dbReference type="EMBL" id="OSX76573.1"/>
    </source>
</evidence>
<dbReference type="EMBL" id="KV918862">
    <property type="protein sequence ID" value="OSX76573.1"/>
    <property type="molecule type" value="Genomic_DNA"/>
</dbReference>
<sequence length="619" mass="68880">MDNYNVKDDERMIIQVIAALKEQQKKQSDVLDELNLLDRALTEHERRRESAALVRCDAYSKEIALLYSLRSALVTSDVALVRDSIQQEIQSLKAKLQTEEAHVDELDLISNLSPGQERRRKAAVWKCAWHVEQILLLRKLQLNKQVKPAPVLPSDGGGEAIATLSTYADLVAKVFPSSPIKIESPTRAGGGALLRSSLAMFSLEGPVSLKPVLDGRSLGAMRSLELSFFELLQESAFYELVGDIRPPWVKLLGQRSRLSDGVSAGILYGANETVPSFRAVSWPSHCLPKLLTRSTRLHAGFNAEVKSVAGKQLWNELLTNVVMATVDALFRCSSEIRFYANPPVGYGVACFPHCGYIVAVEWVGKLLMTPYSQPFFVGSTEHKAAVDGLPDVDFQEFISVDMRSIKWHPSSNRLVFWTASPTVLAAKDGRQVINQFLKLMTSESFDHLHEPAGFLRRLYKTYKAYGAAWEAVSANQTTVAVPAALLKARLWCGLFAVAVTMDYIEGNEATKTQLQASTPNDEKGARAIATAVVWLARRGLIYYDLREPNILVAHDGCWRLIDYDDMVVVKPGSVNTVADIEQVLRNEQYLQHLPGVVEAFKSFPKLVQFIDDEFQAEQA</sequence>
<name>A0A1X6P7H2_PORUM</name>
<organism evidence="2 3">
    <name type="scientific">Porphyra umbilicalis</name>
    <name type="common">Purple laver</name>
    <name type="synonym">Red alga</name>
    <dbReference type="NCBI Taxonomy" id="2786"/>
    <lineage>
        <taxon>Eukaryota</taxon>
        <taxon>Rhodophyta</taxon>
        <taxon>Bangiophyceae</taxon>
        <taxon>Bangiales</taxon>
        <taxon>Bangiaceae</taxon>
        <taxon>Porphyra</taxon>
    </lineage>
</organism>
<evidence type="ECO:0000256" key="1">
    <source>
        <dbReference type="SAM" id="Coils"/>
    </source>
</evidence>
<keyword evidence="1" id="KW-0175">Coiled coil</keyword>
<dbReference type="InterPro" id="IPR011009">
    <property type="entry name" value="Kinase-like_dom_sf"/>
</dbReference>
<evidence type="ECO:0000313" key="3">
    <source>
        <dbReference type="Proteomes" id="UP000218209"/>
    </source>
</evidence>
<evidence type="ECO:0008006" key="4">
    <source>
        <dbReference type="Google" id="ProtNLM"/>
    </source>
</evidence>
<dbReference type="AlphaFoldDB" id="A0A1X6P7H2"/>
<keyword evidence="3" id="KW-1185">Reference proteome</keyword>